<name>A0ABR2MXU0_9ASPA</name>
<evidence type="ECO:0000313" key="2">
    <source>
        <dbReference type="Proteomes" id="UP001412067"/>
    </source>
</evidence>
<sequence length="165" mass="17924">MCLGASAVEALANGKLSEGKAGDEVRLLGVGRRSGVMMELAEWEPLGSGVVVPMGEQLLEGDLGPLSEIDDLTTTFSKEVALEHFFTASETHYCMSVLQFLTFTAISASVLSIQPYQFVFFASVVWAGRFLGTNVLGMHHVQSEIALSNIWKLYALYNMKKISLG</sequence>
<organism evidence="1 2">
    <name type="scientific">Platanthera guangdongensis</name>
    <dbReference type="NCBI Taxonomy" id="2320717"/>
    <lineage>
        <taxon>Eukaryota</taxon>
        <taxon>Viridiplantae</taxon>
        <taxon>Streptophyta</taxon>
        <taxon>Embryophyta</taxon>
        <taxon>Tracheophyta</taxon>
        <taxon>Spermatophyta</taxon>
        <taxon>Magnoliopsida</taxon>
        <taxon>Liliopsida</taxon>
        <taxon>Asparagales</taxon>
        <taxon>Orchidaceae</taxon>
        <taxon>Orchidoideae</taxon>
        <taxon>Orchideae</taxon>
        <taxon>Orchidinae</taxon>
        <taxon>Platanthera</taxon>
    </lineage>
</organism>
<evidence type="ECO:0000313" key="1">
    <source>
        <dbReference type="EMBL" id="KAK8968756.1"/>
    </source>
</evidence>
<proteinExistence type="predicted"/>
<protein>
    <submittedName>
        <fullName evidence="1">Uncharacterized protein</fullName>
    </submittedName>
</protein>
<dbReference type="EMBL" id="JBBWWR010000004">
    <property type="protein sequence ID" value="KAK8968756.1"/>
    <property type="molecule type" value="Genomic_DNA"/>
</dbReference>
<gene>
    <name evidence="1" type="ORF">KSP40_PGU004337</name>
</gene>
<comment type="caution">
    <text evidence="1">The sequence shown here is derived from an EMBL/GenBank/DDBJ whole genome shotgun (WGS) entry which is preliminary data.</text>
</comment>
<dbReference type="Proteomes" id="UP001412067">
    <property type="component" value="Unassembled WGS sequence"/>
</dbReference>
<keyword evidence="2" id="KW-1185">Reference proteome</keyword>
<reference evidence="1 2" key="1">
    <citation type="journal article" date="2022" name="Nat. Plants">
        <title>Genomes of leafy and leafless Platanthera orchids illuminate the evolution of mycoheterotrophy.</title>
        <authorList>
            <person name="Li M.H."/>
            <person name="Liu K.W."/>
            <person name="Li Z."/>
            <person name="Lu H.C."/>
            <person name="Ye Q.L."/>
            <person name="Zhang D."/>
            <person name="Wang J.Y."/>
            <person name="Li Y.F."/>
            <person name="Zhong Z.M."/>
            <person name="Liu X."/>
            <person name="Yu X."/>
            <person name="Liu D.K."/>
            <person name="Tu X.D."/>
            <person name="Liu B."/>
            <person name="Hao Y."/>
            <person name="Liao X.Y."/>
            <person name="Jiang Y.T."/>
            <person name="Sun W.H."/>
            <person name="Chen J."/>
            <person name="Chen Y.Q."/>
            <person name="Ai Y."/>
            <person name="Zhai J.W."/>
            <person name="Wu S.S."/>
            <person name="Zhou Z."/>
            <person name="Hsiao Y.Y."/>
            <person name="Wu W.L."/>
            <person name="Chen Y.Y."/>
            <person name="Lin Y.F."/>
            <person name="Hsu J.L."/>
            <person name="Li C.Y."/>
            <person name="Wang Z.W."/>
            <person name="Zhao X."/>
            <person name="Zhong W.Y."/>
            <person name="Ma X.K."/>
            <person name="Ma L."/>
            <person name="Huang J."/>
            <person name="Chen G.Z."/>
            <person name="Huang M.Z."/>
            <person name="Huang L."/>
            <person name="Peng D.H."/>
            <person name="Luo Y.B."/>
            <person name="Zou S.Q."/>
            <person name="Chen S.P."/>
            <person name="Lan S."/>
            <person name="Tsai W.C."/>
            <person name="Van de Peer Y."/>
            <person name="Liu Z.J."/>
        </authorList>
    </citation>
    <scope>NUCLEOTIDE SEQUENCE [LARGE SCALE GENOMIC DNA]</scope>
    <source>
        <strain evidence="1">Lor288</strain>
    </source>
</reference>
<accession>A0ABR2MXU0</accession>